<organism evidence="1 2">
    <name type="scientific">Mycolicibacterium fortuitum</name>
    <name type="common">Mycobacterium fortuitum</name>
    <dbReference type="NCBI Taxonomy" id="1766"/>
    <lineage>
        <taxon>Bacteria</taxon>
        <taxon>Bacillati</taxon>
        <taxon>Actinomycetota</taxon>
        <taxon>Actinomycetes</taxon>
        <taxon>Mycobacteriales</taxon>
        <taxon>Mycobacteriaceae</taxon>
        <taxon>Mycolicibacterium</taxon>
    </lineage>
</organism>
<proteinExistence type="predicted"/>
<dbReference type="EMBL" id="UGQY01000001">
    <property type="protein sequence ID" value="STZ73716.1"/>
    <property type="molecule type" value="Genomic_DNA"/>
</dbReference>
<name>A0A378U8Q4_MYCFO</name>
<sequence length="70" mass="7378">MSAYSTAWDTMAGAIGAAEGSSSGSIAEVDHLTVDQRLKAAEISALLAIAEELSRIRHYGINPEFVSRPS</sequence>
<dbReference type="AlphaFoldDB" id="A0A378U8Q4"/>
<protein>
    <submittedName>
        <fullName evidence="1">Uncharacterized protein</fullName>
    </submittedName>
</protein>
<accession>A0A378U8Q4</accession>
<dbReference type="RefSeq" id="WP_131813596.1">
    <property type="nucleotide sequence ID" value="NZ_LZKO01000137.1"/>
</dbReference>
<reference evidence="1 2" key="1">
    <citation type="submission" date="2018-06" db="EMBL/GenBank/DDBJ databases">
        <authorList>
            <consortium name="Pathogen Informatics"/>
            <person name="Doyle S."/>
        </authorList>
    </citation>
    <scope>NUCLEOTIDE SEQUENCE [LARGE SCALE GENOMIC DNA]</scope>
    <source>
        <strain evidence="1 2">NCTC1542</strain>
    </source>
</reference>
<evidence type="ECO:0000313" key="1">
    <source>
        <dbReference type="EMBL" id="STZ73716.1"/>
    </source>
</evidence>
<gene>
    <name evidence="1" type="ORF">NCTC1542_01260</name>
</gene>
<evidence type="ECO:0000313" key="2">
    <source>
        <dbReference type="Proteomes" id="UP000255389"/>
    </source>
</evidence>
<dbReference type="Proteomes" id="UP000255389">
    <property type="component" value="Unassembled WGS sequence"/>
</dbReference>